<dbReference type="OrthoDB" id="7584869at2"/>
<feature type="transmembrane region" description="Helical" evidence="6">
    <location>
        <begin position="393"/>
        <end position="412"/>
    </location>
</feature>
<evidence type="ECO:0000256" key="3">
    <source>
        <dbReference type="ARBA" id="ARBA00022989"/>
    </source>
</evidence>
<evidence type="ECO:0000256" key="5">
    <source>
        <dbReference type="SAM" id="MobiDB-lite"/>
    </source>
</evidence>
<dbReference type="SUPFAM" id="SSF103473">
    <property type="entry name" value="MFS general substrate transporter"/>
    <property type="match status" value="1"/>
</dbReference>
<dbReference type="PROSITE" id="PS50850">
    <property type="entry name" value="MFS"/>
    <property type="match status" value="1"/>
</dbReference>
<evidence type="ECO:0000256" key="2">
    <source>
        <dbReference type="ARBA" id="ARBA00022692"/>
    </source>
</evidence>
<feature type="transmembrane region" description="Helical" evidence="6">
    <location>
        <begin position="289"/>
        <end position="313"/>
    </location>
</feature>
<feature type="transmembrane region" description="Helical" evidence="6">
    <location>
        <begin position="201"/>
        <end position="223"/>
    </location>
</feature>
<name>A0A6I6DVZ9_9MICO</name>
<dbReference type="GO" id="GO:0022857">
    <property type="term" value="F:transmembrane transporter activity"/>
    <property type="evidence" value="ECO:0007669"/>
    <property type="project" value="InterPro"/>
</dbReference>
<dbReference type="KEGG" id="moj:D7D94_11775"/>
<dbReference type="InterPro" id="IPR020846">
    <property type="entry name" value="MFS_dom"/>
</dbReference>
<feature type="domain" description="Major facilitator superfamily (MFS) profile" evidence="7">
    <location>
        <begin position="46"/>
        <end position="443"/>
    </location>
</feature>
<feature type="transmembrane region" description="Helical" evidence="6">
    <location>
        <begin position="117"/>
        <end position="135"/>
    </location>
</feature>
<feature type="transmembrane region" description="Helical" evidence="6">
    <location>
        <begin position="254"/>
        <end position="277"/>
    </location>
</feature>
<feature type="transmembrane region" description="Helical" evidence="6">
    <location>
        <begin position="325"/>
        <end position="343"/>
    </location>
</feature>
<accession>A0A6I6DVZ9</accession>
<dbReference type="RefSeq" id="WP_156242788.1">
    <property type="nucleotide sequence ID" value="NZ_BAAAZL010000004.1"/>
</dbReference>
<evidence type="ECO:0000313" key="9">
    <source>
        <dbReference type="Proteomes" id="UP000422989"/>
    </source>
</evidence>
<feature type="transmembrane region" description="Helical" evidence="6">
    <location>
        <begin position="76"/>
        <end position="97"/>
    </location>
</feature>
<dbReference type="EMBL" id="CP032550">
    <property type="protein sequence ID" value="QGU28276.1"/>
    <property type="molecule type" value="Genomic_DNA"/>
</dbReference>
<dbReference type="Pfam" id="PF07690">
    <property type="entry name" value="MFS_1"/>
    <property type="match status" value="1"/>
</dbReference>
<dbReference type="GO" id="GO:0005886">
    <property type="term" value="C:plasma membrane"/>
    <property type="evidence" value="ECO:0007669"/>
    <property type="project" value="UniProtKB-SubCell"/>
</dbReference>
<comment type="subcellular location">
    <subcellularLocation>
        <location evidence="1">Cell membrane</location>
        <topology evidence="1">Multi-pass membrane protein</topology>
    </subcellularLocation>
</comment>
<keyword evidence="2 6" id="KW-0812">Transmembrane</keyword>
<feature type="transmembrane region" description="Helical" evidence="6">
    <location>
        <begin position="349"/>
        <end position="372"/>
    </location>
</feature>
<feature type="transmembrane region" description="Helical" evidence="6">
    <location>
        <begin position="418"/>
        <end position="439"/>
    </location>
</feature>
<reference evidence="8 9" key="1">
    <citation type="submission" date="2018-09" db="EMBL/GenBank/DDBJ databases">
        <title>Whole genome sequencing of Microbacterium oryzae strain MB-10T.</title>
        <authorList>
            <person name="Das S.K."/>
        </authorList>
    </citation>
    <scope>NUCLEOTIDE SEQUENCE [LARGE SCALE GENOMIC DNA]</scope>
    <source>
        <strain evidence="8 9">MB-10</strain>
    </source>
</reference>
<keyword evidence="3 6" id="KW-1133">Transmembrane helix</keyword>
<sequence length="443" mass="45660">MTIPENAPAATPLGTTPSLTTDAVAEPTPTQLFRQSVRPPRGFTFFLVLAMVGAGAAQMSAALLTLTLKATALDAAAATTTISLSSGIAGILTLFALPIIGTMSDRSRSRFGRRRPYLLLGALAFAVGAVALVAAPNIPVFVLAHLLITTGFVTANVTVTALLTDQLPADRRGVATALISMGTPVGALFGMAVSVPFGDHLVPLVGIPTALAVIGMLVLAAVIHDPKWEFPRPAFDLRALLNVFWVNPRRHSPFTWVFTSRMLVFSGVAALNGYQAIYLLQKLHLEPAGLGTAILLTVVVNAGITLLVAPVIGRLSDRLGVRKPFILAAAVILAVGLVLASAAPNFGFYLVACTVVGLGQGVYFAVELVLATQVLPDPDNPAKDLGILKIADNLPVTIVAAAAPALLAIGAGATGPNFAALFVAGAISAVLGGLVILFVRGAR</sequence>
<keyword evidence="9" id="KW-1185">Reference proteome</keyword>
<evidence type="ECO:0000256" key="4">
    <source>
        <dbReference type="ARBA" id="ARBA00023136"/>
    </source>
</evidence>
<evidence type="ECO:0000259" key="7">
    <source>
        <dbReference type="PROSITE" id="PS50850"/>
    </source>
</evidence>
<feature type="transmembrane region" description="Helical" evidence="6">
    <location>
        <begin position="141"/>
        <end position="163"/>
    </location>
</feature>
<feature type="transmembrane region" description="Helical" evidence="6">
    <location>
        <begin position="43"/>
        <end position="64"/>
    </location>
</feature>
<dbReference type="InterPro" id="IPR036259">
    <property type="entry name" value="MFS_trans_sf"/>
</dbReference>
<dbReference type="PANTHER" id="PTHR23528:SF1">
    <property type="entry name" value="MAJOR FACILITATOR SUPERFAMILY (MFS) PROFILE DOMAIN-CONTAINING PROTEIN"/>
    <property type="match status" value="1"/>
</dbReference>
<dbReference type="PANTHER" id="PTHR23528">
    <property type="match status" value="1"/>
</dbReference>
<evidence type="ECO:0000256" key="6">
    <source>
        <dbReference type="SAM" id="Phobius"/>
    </source>
</evidence>
<feature type="transmembrane region" description="Helical" evidence="6">
    <location>
        <begin position="175"/>
        <end position="195"/>
    </location>
</feature>
<keyword evidence="4 6" id="KW-0472">Membrane</keyword>
<gene>
    <name evidence="8" type="ORF">D7D94_11775</name>
</gene>
<evidence type="ECO:0000313" key="8">
    <source>
        <dbReference type="EMBL" id="QGU28276.1"/>
    </source>
</evidence>
<proteinExistence type="predicted"/>
<protein>
    <submittedName>
        <fullName evidence="8">MFS transporter</fullName>
    </submittedName>
</protein>
<organism evidence="8 9">
    <name type="scientific">Microbacterium oryzae</name>
    <dbReference type="NCBI Taxonomy" id="743009"/>
    <lineage>
        <taxon>Bacteria</taxon>
        <taxon>Bacillati</taxon>
        <taxon>Actinomycetota</taxon>
        <taxon>Actinomycetes</taxon>
        <taxon>Micrococcales</taxon>
        <taxon>Microbacteriaceae</taxon>
        <taxon>Microbacterium</taxon>
    </lineage>
</organism>
<feature type="region of interest" description="Disordered" evidence="5">
    <location>
        <begin position="1"/>
        <end position="22"/>
    </location>
</feature>
<dbReference type="Gene3D" id="1.20.1250.20">
    <property type="entry name" value="MFS general substrate transporter like domains"/>
    <property type="match status" value="2"/>
</dbReference>
<dbReference type="AlphaFoldDB" id="A0A6I6DVZ9"/>
<dbReference type="InterPro" id="IPR011701">
    <property type="entry name" value="MFS"/>
</dbReference>
<evidence type="ECO:0000256" key="1">
    <source>
        <dbReference type="ARBA" id="ARBA00004651"/>
    </source>
</evidence>
<dbReference type="Proteomes" id="UP000422989">
    <property type="component" value="Chromosome"/>
</dbReference>